<comment type="caution">
    <text evidence="3">The sequence shown here is derived from an EMBL/GenBank/DDBJ whole genome shotgun (WGS) entry which is preliminary data.</text>
</comment>
<evidence type="ECO:0000313" key="4">
    <source>
        <dbReference type="Proteomes" id="UP000290608"/>
    </source>
</evidence>
<dbReference type="Gene3D" id="2.40.110.10">
    <property type="entry name" value="Butyryl-CoA Dehydrogenase, subunit A, domain 2"/>
    <property type="match status" value="1"/>
</dbReference>
<dbReference type="InterPro" id="IPR037069">
    <property type="entry name" value="AcylCoA_DH/ox_N_sf"/>
</dbReference>
<gene>
    <name evidence="3" type="ORF">DSL99_2317</name>
</gene>
<dbReference type="PANTHER" id="PTHR43884">
    <property type="entry name" value="ACYL-COA DEHYDROGENASE"/>
    <property type="match status" value="1"/>
</dbReference>
<proteinExistence type="predicted"/>
<reference evidence="3 4" key="1">
    <citation type="submission" date="2018-07" db="EMBL/GenBank/DDBJ databases">
        <title>Leeuwenhoekiella genomics.</title>
        <authorList>
            <person name="Tahon G."/>
            <person name="Willems A."/>
        </authorList>
    </citation>
    <scope>NUCLEOTIDE SEQUENCE [LARGE SCALE GENOMIC DNA]</scope>
    <source>
        <strain evidence="3 4">LMG 1345</strain>
    </source>
</reference>
<dbReference type="SUPFAM" id="SSF56645">
    <property type="entry name" value="Acyl-CoA dehydrogenase NM domain-like"/>
    <property type="match status" value="1"/>
</dbReference>
<dbReference type="InterPro" id="IPR013107">
    <property type="entry name" value="Acyl-CoA_DH_C"/>
</dbReference>
<dbReference type="InterPro" id="IPR046373">
    <property type="entry name" value="Acyl-CoA_Oxase/DH_mid-dom_sf"/>
</dbReference>
<protein>
    <submittedName>
        <fullName evidence="3">Alkylation response protein AidB-like acyl-CoA dehydrogenase</fullName>
    </submittedName>
</protein>
<dbReference type="AlphaFoldDB" id="A0A4Q0PKV3"/>
<dbReference type="GO" id="GO:0050660">
    <property type="term" value="F:flavin adenine dinucleotide binding"/>
    <property type="evidence" value="ECO:0007669"/>
    <property type="project" value="InterPro"/>
</dbReference>
<evidence type="ECO:0000313" key="3">
    <source>
        <dbReference type="EMBL" id="RXG29082.1"/>
    </source>
</evidence>
<evidence type="ECO:0000259" key="2">
    <source>
        <dbReference type="Pfam" id="PF08028"/>
    </source>
</evidence>
<dbReference type="EMBL" id="QOVL01000010">
    <property type="protein sequence ID" value="RXG29082.1"/>
    <property type="molecule type" value="Genomic_DNA"/>
</dbReference>
<feature type="domain" description="Acyl-CoA dehydrogenase C-terminal" evidence="2">
    <location>
        <begin position="251"/>
        <end position="333"/>
    </location>
</feature>
<dbReference type="Pfam" id="PF08028">
    <property type="entry name" value="Acyl-CoA_dh_2"/>
    <property type="match status" value="1"/>
</dbReference>
<dbReference type="Gene3D" id="1.10.540.10">
    <property type="entry name" value="Acyl-CoA dehydrogenase/oxidase, N-terminal domain"/>
    <property type="match status" value="1"/>
</dbReference>
<sequence>MYNWQNLRTHCANQSVFNMKLLKWIAEENLWNIWVPKAYNGLELPLTEGLHKLKELAQIDGSLGWTITLCSGANYFIGNLKPETAERVFLTETGNTILGGSGGMFGTAEKTDDHYILNGTWKYGTGAPYLTHFTLNAKITKKGKELLNNDGSAQFRSFVIPKQAVTVIDDWQTMGLQATATCSFSVEKYRTHQDNSFIYNEFQLPHAIFKINFSVFADLTLWINYIGMGLHYLEEAVNILESEQLKIFKENLDKAETQLFTIAAEIEKQTASEKTIHLKRISEIHQTASGSVKQLSGQIISLHPLLGIRAARKEHPLNQVFRDYFTATQHHIFTR</sequence>
<dbReference type="GO" id="GO:0003995">
    <property type="term" value="F:acyl-CoA dehydrogenase activity"/>
    <property type="evidence" value="ECO:0007669"/>
    <property type="project" value="TreeGrafter"/>
</dbReference>
<dbReference type="InterPro" id="IPR009100">
    <property type="entry name" value="AcylCoA_DH/oxidase_NM_dom_sf"/>
</dbReference>
<dbReference type="PANTHER" id="PTHR43884:SF12">
    <property type="entry name" value="ISOVALERYL-COA DEHYDROGENASE, MITOCHONDRIAL-RELATED"/>
    <property type="match status" value="1"/>
</dbReference>
<organism evidence="3 4">
    <name type="scientific">Leeuwenhoekiella marinoflava</name>
    <dbReference type="NCBI Taxonomy" id="988"/>
    <lineage>
        <taxon>Bacteria</taxon>
        <taxon>Pseudomonadati</taxon>
        <taxon>Bacteroidota</taxon>
        <taxon>Flavobacteriia</taxon>
        <taxon>Flavobacteriales</taxon>
        <taxon>Flavobacteriaceae</taxon>
        <taxon>Leeuwenhoekiella</taxon>
    </lineage>
</organism>
<dbReference type="STRING" id="1122159.SAMN02745246_02608"/>
<name>A0A4Q0PKV3_9FLAO</name>
<accession>A0A4Q0PKV3</accession>
<dbReference type="Proteomes" id="UP000290608">
    <property type="component" value="Unassembled WGS sequence"/>
</dbReference>
<keyword evidence="1" id="KW-0560">Oxidoreductase</keyword>
<evidence type="ECO:0000256" key="1">
    <source>
        <dbReference type="ARBA" id="ARBA00023002"/>
    </source>
</evidence>